<protein>
    <submittedName>
        <fullName evidence="4">Protein EFR3 homolog B-like isoform X1</fullName>
    </submittedName>
</protein>
<dbReference type="Pfam" id="PF21052">
    <property type="entry name" value="EFR3_ARM"/>
    <property type="match status" value="1"/>
</dbReference>
<dbReference type="InterPro" id="IPR016024">
    <property type="entry name" value="ARM-type_fold"/>
</dbReference>
<dbReference type="PANTHER" id="PTHR12444:SF8">
    <property type="entry name" value="PROTEIN EFR3 HOMOLOG CMP44E"/>
    <property type="match status" value="1"/>
</dbReference>
<gene>
    <name evidence="4" type="primary">LOC116941562</name>
</gene>
<feature type="compositionally biased region" description="Polar residues" evidence="2">
    <location>
        <begin position="382"/>
        <end position="391"/>
    </location>
</feature>
<dbReference type="GO" id="GO:0005886">
    <property type="term" value="C:plasma membrane"/>
    <property type="evidence" value="ECO:0007669"/>
    <property type="project" value="TreeGrafter"/>
</dbReference>
<dbReference type="InterPro" id="IPR049152">
    <property type="entry name" value="EFR3-like_ARM"/>
</dbReference>
<dbReference type="RefSeq" id="XP_032808626.1">
    <property type="nucleotide sequence ID" value="XM_032952735.1"/>
</dbReference>
<dbReference type="PANTHER" id="PTHR12444">
    <property type="entry name" value="PROTEIN EFR3 HOMOLOG CMP44E"/>
    <property type="match status" value="1"/>
</dbReference>
<organism evidence="3 4">
    <name type="scientific">Petromyzon marinus</name>
    <name type="common">Sea lamprey</name>
    <dbReference type="NCBI Taxonomy" id="7757"/>
    <lineage>
        <taxon>Eukaryota</taxon>
        <taxon>Metazoa</taxon>
        <taxon>Chordata</taxon>
        <taxon>Craniata</taxon>
        <taxon>Vertebrata</taxon>
        <taxon>Cyclostomata</taxon>
        <taxon>Hyperoartia</taxon>
        <taxon>Petromyzontiformes</taxon>
        <taxon>Petromyzontidae</taxon>
        <taxon>Petromyzon</taxon>
    </lineage>
</organism>
<proteinExistence type="inferred from homology"/>
<evidence type="ECO:0000256" key="1">
    <source>
        <dbReference type="ARBA" id="ARBA00010216"/>
    </source>
</evidence>
<dbReference type="Proteomes" id="UP001318040">
    <property type="component" value="Chromosome 12"/>
</dbReference>
<dbReference type="AlphaFoldDB" id="A0AAJ7WSL6"/>
<reference evidence="4" key="1">
    <citation type="submission" date="2025-08" db="UniProtKB">
        <authorList>
            <consortium name="RefSeq"/>
        </authorList>
    </citation>
    <scope>IDENTIFICATION</scope>
    <source>
        <tissue evidence="4">Sperm</tissue>
    </source>
</reference>
<accession>A0AAJ7WSL6</accession>
<name>A0AAJ7WSL6_PETMA</name>
<dbReference type="GO" id="GO:0072659">
    <property type="term" value="P:protein localization to plasma membrane"/>
    <property type="evidence" value="ECO:0007669"/>
    <property type="project" value="TreeGrafter"/>
</dbReference>
<comment type="similarity">
    <text evidence="1">Belongs to the EFR3 family.</text>
</comment>
<evidence type="ECO:0000313" key="3">
    <source>
        <dbReference type="Proteomes" id="UP001318040"/>
    </source>
</evidence>
<feature type="region of interest" description="Disordered" evidence="2">
    <location>
        <begin position="382"/>
        <end position="401"/>
    </location>
</feature>
<evidence type="ECO:0000313" key="4">
    <source>
        <dbReference type="RefSeq" id="XP_032808626.1"/>
    </source>
</evidence>
<dbReference type="KEGG" id="pmrn:116941562"/>
<sequence>MHTHGAGLFCPCARAPPPPGCACARVYVCVQGLRTHRFAFTSVHTCARAFTGTRASAHPNPFLGPCYRHTLPRSSFPPPSNPRSATAVLALVRSFHPLVRPPPSRLAGQVAVRSVVRSVVWSVGPVVLCTPARAPVSARHAVLPLAWVGMQSLLCSSVPCSASEVQACGSEGAALLLGVCGCFGAFRPRYKVLVDSIYPINPQDGLVKPSMERLTFYAVSAPEKLDRIGSYLSARLSRDVARRRHEYVVISMEALDKLLMACHSQCINHFVESFLKMVQKLLESNEPQLQILGTNSFVKFANIEEDTPSYHRQYDFLVSKFSAMCHSNIEDPTTCTDIRMSGLKGLQGVVRKTVKDELQANIWEPQHMDKIVPSLLFNMQHADSSEGQTPGSPAPMEQEKPESLAESCLRELLSRAAYGNIDSIIRPVLMHLDGHSLWDPNTFAVRCFKIIMYSVQNQHAHMVLQKLLGHLDTHSKARATVRAGVVQVLSETVSIATGGSIGPAVLEVFNSLLKHLRLSVDQELRLSNVGQDDNAIDGASAEAMFQDSVVKTIGSFAGILPDYQRSEIMMFIMGKMPLHGVGVDMGSTGDKEQADHMYQVMLLRSVLKVVPDHKAAGSLLLALPGPVLEPLLWPALLEEAEARVLALRVLHGLLDRHHNRDKLTAVRIVHDLASLKLKMEKCSKQDATFMKKNGQRLYGWLYESCVAEGNTRAHYEALYVTLALLVLETGGEEFVAIDLLRLAVALQEAALEEESCSSVFARCATHGVVAAFLSLLAQRPALRPLLQHVTAVVEHRRKVAPYLLPDVVLSENPRLPSGTPKEDKTLLFLPSVMAEALQSAGLNGERVTVPFVPLLHDEDARSHRKSIVDTVSVQVDLEWNEGTDVGQVEEITFEMLKNAMVDSASRDEQEKEKRRKVMEKFQKAPFEEIAAQCEARAAMLQSKYDQIFEINIRPPPSPSGSVPGKLGQIPCRSVPVYEMTFPDLCVY</sequence>
<evidence type="ECO:0000256" key="2">
    <source>
        <dbReference type="SAM" id="MobiDB-lite"/>
    </source>
</evidence>
<keyword evidence="3" id="KW-1185">Reference proteome</keyword>
<dbReference type="InterPro" id="IPR051851">
    <property type="entry name" value="EFR3_Homologs"/>
</dbReference>
<dbReference type="SUPFAM" id="SSF48371">
    <property type="entry name" value="ARM repeat"/>
    <property type="match status" value="1"/>
</dbReference>